<feature type="compositionally biased region" description="Polar residues" evidence="1">
    <location>
        <begin position="86"/>
        <end position="108"/>
    </location>
</feature>
<gene>
    <name evidence="2" type="ORF">DFP72DRAFT_814671</name>
</gene>
<feature type="compositionally biased region" description="Low complexity" evidence="1">
    <location>
        <begin position="47"/>
        <end position="58"/>
    </location>
</feature>
<comment type="caution">
    <text evidence="2">The sequence shown here is derived from an EMBL/GenBank/DDBJ whole genome shotgun (WGS) entry which is preliminary data.</text>
</comment>
<feature type="compositionally biased region" description="Basic and acidic residues" evidence="1">
    <location>
        <begin position="285"/>
        <end position="294"/>
    </location>
</feature>
<evidence type="ECO:0000313" key="3">
    <source>
        <dbReference type="Proteomes" id="UP000521943"/>
    </source>
</evidence>
<sequence>MTFSSSSTSSDRTAEFARLLNFFDHLASRGKKAQTPTSNATPPGNLSDSSDPTDTSPTVAPARLNPSSTVDGTKDESAKGKRPRRNTLSGSTTPRSVSIGSITSNTSSDSDEDFEADVASLAKFPLTSPKQRPFTFRLMLHKLYERDDWIKKVREALEQSKKEYKPLSENTEEAGKGRDDLELGGARVHFAAGHGLGHPNTPRKQPHTRQRSISMTAPLAPGKGLDTGATTPGGVAGKIEKTHPRAVKKRCVGRRMSMSGSLSNESGVDRNAWVYDAMVSQLEQEHRDGDDSLKRAKGRCRSASVTGPEPQTRFRTALDGESMRVEKRELRKRALTANASTMEEEVRKAGLKRPLW</sequence>
<proteinExistence type="predicted"/>
<feature type="region of interest" description="Disordered" evidence="1">
    <location>
        <begin position="29"/>
        <end position="111"/>
    </location>
</feature>
<feature type="compositionally biased region" description="Polar residues" evidence="1">
    <location>
        <begin position="34"/>
        <end position="46"/>
    </location>
</feature>
<dbReference type="AlphaFoldDB" id="A0A8H6HWF7"/>
<reference evidence="2 3" key="1">
    <citation type="submission" date="2020-07" db="EMBL/GenBank/DDBJ databases">
        <title>Comparative genomics of pyrophilous fungi reveals a link between fire events and developmental genes.</title>
        <authorList>
            <consortium name="DOE Joint Genome Institute"/>
            <person name="Steindorff A.S."/>
            <person name="Carver A."/>
            <person name="Calhoun S."/>
            <person name="Stillman K."/>
            <person name="Liu H."/>
            <person name="Lipzen A."/>
            <person name="Pangilinan J."/>
            <person name="Labutti K."/>
            <person name="Bruns T.D."/>
            <person name="Grigoriev I.V."/>
        </authorList>
    </citation>
    <scope>NUCLEOTIDE SEQUENCE [LARGE SCALE GENOMIC DNA]</scope>
    <source>
        <strain evidence="2 3">CBS 144469</strain>
    </source>
</reference>
<organism evidence="2 3">
    <name type="scientific">Ephemerocybe angulata</name>
    <dbReference type="NCBI Taxonomy" id="980116"/>
    <lineage>
        <taxon>Eukaryota</taxon>
        <taxon>Fungi</taxon>
        <taxon>Dikarya</taxon>
        <taxon>Basidiomycota</taxon>
        <taxon>Agaricomycotina</taxon>
        <taxon>Agaricomycetes</taxon>
        <taxon>Agaricomycetidae</taxon>
        <taxon>Agaricales</taxon>
        <taxon>Agaricineae</taxon>
        <taxon>Psathyrellaceae</taxon>
        <taxon>Ephemerocybe</taxon>
    </lineage>
</organism>
<dbReference type="Proteomes" id="UP000521943">
    <property type="component" value="Unassembled WGS sequence"/>
</dbReference>
<dbReference type="EMBL" id="JACGCI010000041">
    <property type="protein sequence ID" value="KAF6753098.1"/>
    <property type="molecule type" value="Genomic_DNA"/>
</dbReference>
<name>A0A8H6HWF7_9AGAR</name>
<accession>A0A8H6HWF7</accession>
<feature type="region of interest" description="Disordered" evidence="1">
    <location>
        <begin position="285"/>
        <end position="356"/>
    </location>
</feature>
<evidence type="ECO:0000256" key="1">
    <source>
        <dbReference type="SAM" id="MobiDB-lite"/>
    </source>
</evidence>
<feature type="region of interest" description="Disordered" evidence="1">
    <location>
        <begin position="191"/>
        <end position="238"/>
    </location>
</feature>
<dbReference type="OrthoDB" id="3067134at2759"/>
<keyword evidence="3" id="KW-1185">Reference proteome</keyword>
<evidence type="ECO:0000313" key="2">
    <source>
        <dbReference type="EMBL" id="KAF6753098.1"/>
    </source>
</evidence>
<feature type="compositionally biased region" description="Basic and acidic residues" evidence="1">
    <location>
        <begin position="316"/>
        <end position="329"/>
    </location>
</feature>
<protein>
    <submittedName>
        <fullName evidence="2">Uncharacterized protein</fullName>
    </submittedName>
</protein>